<evidence type="ECO:0000256" key="1">
    <source>
        <dbReference type="SAM" id="Phobius"/>
    </source>
</evidence>
<sequence length="416" mass="46988">MSIIIGALGSIIGYLGAEAAAESFFERLLWPERFYNDTNPGVLLILLLFLPMAGPLHGAALETLDRFRENGLYLGMRRGDMLGTPFFHDTEIKYCHLRRMDIEKEEAKEARNGFWVQVLREVKCRNRAARLPTLHRADPPTNEIPPYRAMQLVHHLKLHYATDAKRAGQDAVRITETRVTWRTVLGTVLSEGSSIAIAITAAAAKPFRTYWVTGYLLVPLALKLAAIFVAVRRGSILDDTEHTEGRPESEDELYEIDDPTHGYAIIQGPPSVVLQFFRHYGHPKRDGGTAGRRDRAREVLSMALIYLFTLYFPAGLIGSLWMSNNTQLLWLSFQVYTILAMHVVRIVGWDNCGRTEARVARHLERKKRVWLQRSDGVGIVAELETTDVANMRGAYEELVAIVEAQFSRLNEATNAE</sequence>
<feature type="transmembrane region" description="Helical" evidence="1">
    <location>
        <begin position="328"/>
        <end position="348"/>
    </location>
</feature>
<dbReference type="EMBL" id="JAIWOZ010000001">
    <property type="protein sequence ID" value="KAH6610504.1"/>
    <property type="molecule type" value="Genomic_DNA"/>
</dbReference>
<keyword evidence="1" id="KW-1133">Transmembrane helix</keyword>
<protein>
    <submittedName>
        <fullName evidence="2">Uncharacterized protein</fullName>
    </submittedName>
</protein>
<keyword evidence="3" id="KW-1185">Reference proteome</keyword>
<feature type="transmembrane region" description="Helical" evidence="1">
    <location>
        <begin position="210"/>
        <end position="231"/>
    </location>
</feature>
<feature type="transmembrane region" description="Helical" evidence="1">
    <location>
        <begin position="43"/>
        <end position="61"/>
    </location>
</feature>
<keyword evidence="1" id="KW-0812">Transmembrane</keyword>
<feature type="transmembrane region" description="Helical" evidence="1">
    <location>
        <begin position="299"/>
        <end position="322"/>
    </location>
</feature>
<feature type="transmembrane region" description="Helical" evidence="1">
    <location>
        <begin position="183"/>
        <end position="204"/>
    </location>
</feature>
<evidence type="ECO:0000313" key="2">
    <source>
        <dbReference type="EMBL" id="KAH6610504.1"/>
    </source>
</evidence>
<dbReference type="AlphaFoldDB" id="A0A9P8TZ38"/>
<accession>A0A9P8TZ38</accession>
<gene>
    <name evidence="2" type="ORF">Trco_000524</name>
</gene>
<evidence type="ECO:0000313" key="3">
    <source>
        <dbReference type="Proteomes" id="UP000827724"/>
    </source>
</evidence>
<comment type="caution">
    <text evidence="2">The sequence shown here is derived from an EMBL/GenBank/DDBJ whole genome shotgun (WGS) entry which is preliminary data.</text>
</comment>
<keyword evidence="1" id="KW-0472">Membrane</keyword>
<dbReference type="OrthoDB" id="5295335at2759"/>
<name>A0A9P8TZ38_9HYPO</name>
<reference evidence="2" key="1">
    <citation type="submission" date="2021-08" db="EMBL/GenBank/DDBJ databases">
        <title>Chromosome-Level Trichoderma cornu-damae using Hi-C Data.</title>
        <authorList>
            <person name="Kim C.S."/>
        </authorList>
    </citation>
    <scope>NUCLEOTIDE SEQUENCE</scope>
    <source>
        <strain evidence="2">KA19-0412C</strain>
    </source>
</reference>
<dbReference type="Proteomes" id="UP000827724">
    <property type="component" value="Unassembled WGS sequence"/>
</dbReference>
<organism evidence="2 3">
    <name type="scientific">Trichoderma cornu-damae</name>
    <dbReference type="NCBI Taxonomy" id="654480"/>
    <lineage>
        <taxon>Eukaryota</taxon>
        <taxon>Fungi</taxon>
        <taxon>Dikarya</taxon>
        <taxon>Ascomycota</taxon>
        <taxon>Pezizomycotina</taxon>
        <taxon>Sordariomycetes</taxon>
        <taxon>Hypocreomycetidae</taxon>
        <taxon>Hypocreales</taxon>
        <taxon>Hypocreaceae</taxon>
        <taxon>Trichoderma</taxon>
    </lineage>
</organism>
<proteinExistence type="predicted"/>